<dbReference type="AlphaFoldDB" id="A0A1X7V981"/>
<organism evidence="2">
    <name type="scientific">Amphimedon queenslandica</name>
    <name type="common">Sponge</name>
    <dbReference type="NCBI Taxonomy" id="400682"/>
    <lineage>
        <taxon>Eukaryota</taxon>
        <taxon>Metazoa</taxon>
        <taxon>Porifera</taxon>
        <taxon>Demospongiae</taxon>
        <taxon>Heteroscleromorpha</taxon>
        <taxon>Haplosclerida</taxon>
        <taxon>Niphatidae</taxon>
        <taxon>Amphimedon</taxon>
    </lineage>
</organism>
<evidence type="ECO:0000256" key="1">
    <source>
        <dbReference type="SAM" id="MobiDB-lite"/>
    </source>
</evidence>
<dbReference type="InterPro" id="IPR016024">
    <property type="entry name" value="ARM-type_fold"/>
</dbReference>
<feature type="region of interest" description="Disordered" evidence="1">
    <location>
        <begin position="1"/>
        <end position="46"/>
    </location>
</feature>
<feature type="compositionally biased region" description="Low complexity" evidence="1">
    <location>
        <begin position="16"/>
        <end position="26"/>
    </location>
</feature>
<evidence type="ECO:0008006" key="4">
    <source>
        <dbReference type="Google" id="ProtNLM"/>
    </source>
</evidence>
<dbReference type="PANTHER" id="PTHR12697">
    <property type="entry name" value="PBS LYASE HEAT-LIKE PROTEIN"/>
    <property type="match status" value="1"/>
</dbReference>
<dbReference type="PANTHER" id="PTHR12697:SF15">
    <property type="entry name" value="TIR DOMAIN-CONTAINING PROTEIN"/>
    <property type="match status" value="1"/>
</dbReference>
<dbReference type="OMA" id="KETTITW"/>
<dbReference type="eggNOG" id="ENOG502REAN">
    <property type="taxonomic scope" value="Eukaryota"/>
</dbReference>
<dbReference type="GO" id="GO:0016491">
    <property type="term" value="F:oxidoreductase activity"/>
    <property type="evidence" value="ECO:0007669"/>
    <property type="project" value="TreeGrafter"/>
</dbReference>
<evidence type="ECO:0000313" key="2">
    <source>
        <dbReference type="EnsemblMetazoa" id="Aqu2.1.36556_001"/>
    </source>
</evidence>
<name>A0A1X7V981_AMPQE</name>
<sequence>MGNGQSKRGGGDGGQAAKPKLAPQAAPEKKAPAPAPAPTPAPELQPVDVVLSGAPSDKELSNLLTDKVKAEKYSIYSNTSFAEEDTKTVARMLVDAKLLIFILSVESVTNSKCSDQVSLAYISNKPILLIARNSKEDIVKSMNFGLKLTLEQLHWMMFDSPGTPSDDLMKEFITQVQQYQAPITETVEVQVEQPLESAAPTQMRRLRMNTKFRTQTTLSELAPIEVSDTFWERSFDTSDSISWFRFQQAFINEYDAQLKNLFTEDRIKWLLDEVLHSSIFGGAEEITKDHFMQIRGDSKEKHTFWRTVRQIAVEKFNMQEVFNMQSTVRLTAVENLGKFQNPAVIEALLRLLDDDDPNIRAVAAISLGRTGIQDEMVIDRLIDQLKDGDRIVRQSACLSLGSLKAVKAIPKISDRWRNDFISVVRDAARTALEKMDVPEAQEVLKVTRVLEEEIKHLEGRIIQV</sequence>
<keyword evidence="3" id="KW-1185">Reference proteome</keyword>
<reference evidence="3" key="1">
    <citation type="journal article" date="2010" name="Nature">
        <title>The Amphimedon queenslandica genome and the evolution of animal complexity.</title>
        <authorList>
            <person name="Srivastava M."/>
            <person name="Simakov O."/>
            <person name="Chapman J."/>
            <person name="Fahey B."/>
            <person name="Gauthier M.E."/>
            <person name="Mitros T."/>
            <person name="Richards G.S."/>
            <person name="Conaco C."/>
            <person name="Dacre M."/>
            <person name="Hellsten U."/>
            <person name="Larroux C."/>
            <person name="Putnam N.H."/>
            <person name="Stanke M."/>
            <person name="Adamska M."/>
            <person name="Darling A."/>
            <person name="Degnan S.M."/>
            <person name="Oakley T.H."/>
            <person name="Plachetzki D.C."/>
            <person name="Zhai Y."/>
            <person name="Adamski M."/>
            <person name="Calcino A."/>
            <person name="Cummins S.F."/>
            <person name="Goodstein D.M."/>
            <person name="Harris C."/>
            <person name="Jackson D.J."/>
            <person name="Leys S.P."/>
            <person name="Shu S."/>
            <person name="Woodcroft B.J."/>
            <person name="Vervoort M."/>
            <person name="Kosik K.S."/>
            <person name="Manning G."/>
            <person name="Degnan B.M."/>
            <person name="Rokhsar D.S."/>
        </authorList>
    </citation>
    <scope>NUCLEOTIDE SEQUENCE [LARGE SCALE GENOMIC DNA]</scope>
</reference>
<gene>
    <name evidence="2" type="primary">100641882</name>
</gene>
<dbReference type="InParanoid" id="A0A1X7V981"/>
<dbReference type="Proteomes" id="UP000007879">
    <property type="component" value="Unassembled WGS sequence"/>
</dbReference>
<dbReference type="OrthoDB" id="427509at2759"/>
<evidence type="ECO:0000313" key="3">
    <source>
        <dbReference type="Proteomes" id="UP000007879"/>
    </source>
</evidence>
<dbReference type="KEGG" id="aqu:100641882"/>
<dbReference type="InterPro" id="IPR004155">
    <property type="entry name" value="PBS_lyase_HEAT"/>
</dbReference>
<protein>
    <recommendedName>
        <fullName evidence="4">TIR domain-containing protein</fullName>
    </recommendedName>
</protein>
<reference evidence="2" key="2">
    <citation type="submission" date="2017-05" db="UniProtKB">
        <authorList>
            <consortium name="EnsemblMetazoa"/>
        </authorList>
    </citation>
    <scope>IDENTIFICATION</scope>
</reference>
<dbReference type="EnsemblMetazoa" id="XM_003385150.3">
    <property type="protein sequence ID" value="XP_003385198.1"/>
    <property type="gene ID" value="LOC100641882"/>
</dbReference>
<accession>A0A1X7V981</accession>
<dbReference type="SUPFAM" id="SSF48371">
    <property type="entry name" value="ARM repeat"/>
    <property type="match status" value="1"/>
</dbReference>
<proteinExistence type="predicted"/>
<feature type="compositionally biased region" description="Gly residues" evidence="1">
    <location>
        <begin position="1"/>
        <end position="14"/>
    </location>
</feature>
<feature type="compositionally biased region" description="Pro residues" evidence="1">
    <location>
        <begin position="33"/>
        <end position="43"/>
    </location>
</feature>
<dbReference type="Pfam" id="PF13646">
    <property type="entry name" value="HEAT_2"/>
    <property type="match status" value="2"/>
</dbReference>
<dbReference type="Gene3D" id="1.25.10.10">
    <property type="entry name" value="Leucine-rich Repeat Variant"/>
    <property type="match status" value="1"/>
</dbReference>
<dbReference type="InterPro" id="IPR011989">
    <property type="entry name" value="ARM-like"/>
</dbReference>
<dbReference type="EnsemblMetazoa" id="Aqu2.1.36556_001">
    <property type="protein sequence ID" value="Aqu2.1.36556_001"/>
    <property type="gene ID" value="Aqu2.1.36556"/>
</dbReference>
<dbReference type="SMART" id="SM00567">
    <property type="entry name" value="EZ_HEAT"/>
    <property type="match status" value="2"/>
</dbReference>